<feature type="binding site" evidence="7">
    <location>
        <position position="282"/>
    </location>
    <ligand>
        <name>substrate</name>
    </ligand>
</feature>
<evidence type="ECO:0000256" key="7">
    <source>
        <dbReference type="HAMAP-Rule" id="MF_00220"/>
    </source>
</evidence>
<comment type="cofactor">
    <cofactor evidence="7">
        <name>Zn(2+)</name>
        <dbReference type="ChEBI" id="CHEBI:29105"/>
    </cofactor>
    <text evidence="7">Binds 2 Zn(2+) ions per subunit.</text>
</comment>
<feature type="binding site" evidence="7">
    <location>
        <position position="156"/>
    </location>
    <ligand>
        <name>Zn(2+)</name>
        <dbReference type="ChEBI" id="CHEBI:29105"/>
        <label>2</label>
    </ligand>
</feature>
<dbReference type="UniPathway" id="UPA00070">
    <property type="reaction ID" value="UER00117"/>
</dbReference>
<dbReference type="AlphaFoldDB" id="A0A2K9P4C7"/>
<feature type="binding site" evidence="7">
    <location>
        <position position="313"/>
    </location>
    <ligand>
        <name>substrate</name>
    </ligand>
</feature>
<dbReference type="EMBL" id="CP020991">
    <property type="protein sequence ID" value="AUO20115.1"/>
    <property type="molecule type" value="Genomic_DNA"/>
</dbReference>
<dbReference type="Gene3D" id="3.20.20.140">
    <property type="entry name" value="Metal-dependent hydrolases"/>
    <property type="match status" value="1"/>
</dbReference>
<evidence type="ECO:0000259" key="8">
    <source>
        <dbReference type="Pfam" id="PF07969"/>
    </source>
</evidence>
<comment type="similarity">
    <text evidence="2 7">Belongs to the metallo-dependent hydrolases superfamily. DHOase family. Class I DHOase subfamily.</text>
</comment>
<keyword evidence="6 7" id="KW-0665">Pyrimidine biosynthesis</keyword>
<feature type="active site" evidence="7">
    <location>
        <position position="309"/>
    </location>
</feature>
<dbReference type="InterPro" id="IPR032466">
    <property type="entry name" value="Metal_Hydrolase"/>
</dbReference>
<evidence type="ECO:0000256" key="5">
    <source>
        <dbReference type="ARBA" id="ARBA00022833"/>
    </source>
</evidence>
<dbReference type="Proteomes" id="UP000235589">
    <property type="component" value="Chromosome"/>
</dbReference>
<dbReference type="GO" id="GO:0006145">
    <property type="term" value="P:purine nucleobase catabolic process"/>
    <property type="evidence" value="ECO:0007669"/>
    <property type="project" value="TreeGrafter"/>
</dbReference>
<dbReference type="KEGG" id="mpec:B9O19_01968"/>
<reference evidence="10 11" key="1">
    <citation type="submission" date="2017-04" db="EMBL/GenBank/DDBJ databases">
        <title>Monoglobus pectinilyticus 14 draft genome.</title>
        <authorList>
            <person name="Kim C."/>
            <person name="Rosendale D.I."/>
            <person name="Kelly W.J."/>
            <person name="Tannock G.W."/>
            <person name="Patchett M.L."/>
            <person name="Jordens J.Z."/>
        </authorList>
    </citation>
    <scope>NUCLEOTIDE SEQUENCE [LARGE SCALE GENOMIC DNA]</scope>
    <source>
        <strain evidence="10 11">14</strain>
    </source>
</reference>
<dbReference type="GO" id="GO:0008270">
    <property type="term" value="F:zinc ion binding"/>
    <property type="evidence" value="ECO:0007669"/>
    <property type="project" value="UniProtKB-UniRule"/>
</dbReference>
<comment type="caution">
    <text evidence="7">Lacks conserved residue(s) required for the propagation of feature annotation.</text>
</comment>
<dbReference type="GeneID" id="98063346"/>
<feature type="binding site" evidence="7">
    <location>
        <position position="236"/>
    </location>
    <ligand>
        <name>Zn(2+)</name>
        <dbReference type="ChEBI" id="CHEBI:29105"/>
        <label>2</label>
    </ligand>
</feature>
<dbReference type="NCBIfam" id="TIGR00857">
    <property type="entry name" value="pyrC_multi"/>
    <property type="match status" value="1"/>
</dbReference>
<dbReference type="GO" id="GO:0004038">
    <property type="term" value="F:allantoinase activity"/>
    <property type="evidence" value="ECO:0007669"/>
    <property type="project" value="TreeGrafter"/>
</dbReference>
<feature type="binding site" evidence="7">
    <location>
        <position position="98"/>
    </location>
    <ligand>
        <name>substrate</name>
    </ligand>
</feature>
<comment type="function">
    <text evidence="1 7">Catalyzes the reversible cyclization of carbamoyl aspartate to dihydroorotate.</text>
</comment>
<dbReference type="PROSITE" id="PS00482">
    <property type="entry name" value="DIHYDROOROTASE_1"/>
    <property type="match status" value="1"/>
</dbReference>
<comment type="pathway">
    <text evidence="7">Pyrimidine metabolism; UMP biosynthesis via de novo pathway; (S)-dihydroorotate from bicarbonate: step 3/3.</text>
</comment>
<evidence type="ECO:0000313" key="10">
    <source>
        <dbReference type="EMBL" id="AUO20115.1"/>
    </source>
</evidence>
<feature type="binding site" evidence="7">
    <location>
        <begin position="66"/>
        <end position="68"/>
    </location>
    <ligand>
        <name>substrate</name>
    </ligand>
</feature>
<dbReference type="InterPro" id="IPR004722">
    <property type="entry name" value="DHOase"/>
</dbReference>
<evidence type="ECO:0000256" key="3">
    <source>
        <dbReference type="ARBA" id="ARBA00022723"/>
    </source>
</evidence>
<dbReference type="InterPro" id="IPR050138">
    <property type="entry name" value="DHOase/Allantoinase_Hydrolase"/>
</dbReference>
<dbReference type="InterPro" id="IPR002195">
    <property type="entry name" value="Dihydroorotase_CS"/>
</dbReference>
<dbReference type="SUPFAM" id="SSF51556">
    <property type="entry name" value="Metallo-dependent hydrolases"/>
    <property type="match status" value="1"/>
</dbReference>
<comment type="catalytic activity">
    <reaction evidence="7">
        <text>(S)-dihydroorotate + H2O = N-carbamoyl-L-aspartate + H(+)</text>
        <dbReference type="Rhea" id="RHEA:24296"/>
        <dbReference type="ChEBI" id="CHEBI:15377"/>
        <dbReference type="ChEBI" id="CHEBI:15378"/>
        <dbReference type="ChEBI" id="CHEBI:30864"/>
        <dbReference type="ChEBI" id="CHEBI:32814"/>
        <dbReference type="EC" id="3.5.2.3"/>
    </reaction>
</comment>
<feature type="binding site" evidence="7">
    <location>
        <position position="183"/>
    </location>
    <ligand>
        <name>Zn(2+)</name>
        <dbReference type="ChEBI" id="CHEBI:29105"/>
        <label>2</label>
    </ligand>
</feature>
<dbReference type="InterPro" id="IPR011059">
    <property type="entry name" value="Metal-dep_hydrolase_composite"/>
</dbReference>
<dbReference type="PANTHER" id="PTHR43668">
    <property type="entry name" value="ALLANTOINASE"/>
    <property type="match status" value="1"/>
</dbReference>
<sequence length="428" mass="46259">MKSNWILIKNGHVVDPANNIDEKLDILIKDGIISEVGKDIQTNPFVTVIDAEGKIVAPGLIDLHVHFREPGYEYKEDIESGSAAAARGGVTTVVCMPNTNPTIDNPALVKYVTDRGKEVGLTHVLTTGCITKGQKSEELAEIGELKNAGAVAVSDDGRPVLSPSLMRKALEYTKMFDIPIMSHSEDLDLVDGGSMNEGYMSTYLGLRGIPKCAESVAISRDVLIAEDVGGRLHVCHVSTRNSIDAIRQAKKRGANITCETAPHYFSLTDKAVDGFNTNAKMNPPLREQDDVDAVIEGLIDGTIDAIATDHAPHDKDEKEIEFALAMNGIVGLETSLGLGVTNLVKTGKLTMTQLIEKMSVNPAKIINLDKGSLSVGKAADIVVFDADNEYTVDINEFASKNNNCPYDGMKLYGRVDFTILDGNVVFER</sequence>
<keyword evidence="4 7" id="KW-0378">Hydrolase</keyword>
<dbReference type="SUPFAM" id="SSF51338">
    <property type="entry name" value="Composite domain of metallo-dependent hydrolases"/>
    <property type="match status" value="1"/>
</dbReference>
<feature type="binding site" evidence="7">
    <location>
        <position position="64"/>
    </location>
    <ligand>
        <name>Zn(2+)</name>
        <dbReference type="ChEBI" id="CHEBI:29105"/>
        <label>1</label>
    </ligand>
</feature>
<dbReference type="Pfam" id="PF07969">
    <property type="entry name" value="Amidohydro_3"/>
    <property type="match status" value="1"/>
</dbReference>
<keyword evidence="5 7" id="KW-0862">Zinc</keyword>
<evidence type="ECO:0000256" key="6">
    <source>
        <dbReference type="ARBA" id="ARBA00022975"/>
    </source>
</evidence>
<evidence type="ECO:0000256" key="4">
    <source>
        <dbReference type="ARBA" id="ARBA00022801"/>
    </source>
</evidence>
<dbReference type="PANTHER" id="PTHR43668:SF2">
    <property type="entry name" value="ALLANTOINASE"/>
    <property type="match status" value="1"/>
</dbReference>
<evidence type="ECO:0000256" key="1">
    <source>
        <dbReference type="ARBA" id="ARBA00002368"/>
    </source>
</evidence>
<keyword evidence="11" id="KW-1185">Reference proteome</keyword>
<evidence type="ECO:0000256" key="2">
    <source>
        <dbReference type="ARBA" id="ARBA00010286"/>
    </source>
</evidence>
<dbReference type="Gene3D" id="2.30.40.10">
    <property type="entry name" value="Urease, subunit C, domain 1"/>
    <property type="match status" value="1"/>
</dbReference>
<protein>
    <recommendedName>
        <fullName evidence="7">Dihydroorotase</fullName>
        <shortName evidence="7">DHOase</shortName>
        <ecNumber evidence="7">3.5.2.3</ecNumber>
    </recommendedName>
</protein>
<feature type="binding site" evidence="7">
    <location>
        <position position="156"/>
    </location>
    <ligand>
        <name>Zn(2+)</name>
        <dbReference type="ChEBI" id="CHEBI:29105"/>
        <label>1</label>
    </ligand>
</feature>
<gene>
    <name evidence="7" type="primary">pyrC</name>
    <name evidence="10" type="ORF">B9O19_01968</name>
</gene>
<feature type="domain" description="Amidohydrolase 3" evidence="8">
    <location>
        <begin position="346"/>
        <end position="426"/>
    </location>
</feature>
<name>A0A2K9P4C7_9FIRM</name>
<dbReference type="GO" id="GO:0004151">
    <property type="term" value="F:dihydroorotase activity"/>
    <property type="evidence" value="ECO:0007669"/>
    <property type="project" value="UniProtKB-UniRule"/>
</dbReference>
<dbReference type="RefSeq" id="WP_245862924.1">
    <property type="nucleotide sequence ID" value="NZ_CP020991.1"/>
</dbReference>
<keyword evidence="3 7" id="KW-0479">Metal-binding</keyword>
<dbReference type="InterPro" id="IPR024403">
    <property type="entry name" value="DHOase_cat"/>
</dbReference>
<dbReference type="PROSITE" id="PS00483">
    <property type="entry name" value="DIHYDROOROTASE_2"/>
    <property type="match status" value="1"/>
</dbReference>
<dbReference type="CDD" id="cd01317">
    <property type="entry name" value="DHOase_IIa"/>
    <property type="match status" value="1"/>
</dbReference>
<feature type="binding site" evidence="7">
    <location>
        <position position="66"/>
    </location>
    <ligand>
        <name>Zn(2+)</name>
        <dbReference type="ChEBI" id="CHEBI:29105"/>
        <label>1</label>
    </ligand>
</feature>
<feature type="domain" description="Dihydroorotase catalytic" evidence="9">
    <location>
        <begin position="53"/>
        <end position="241"/>
    </location>
</feature>
<evidence type="ECO:0000313" key="11">
    <source>
        <dbReference type="Proteomes" id="UP000235589"/>
    </source>
</evidence>
<dbReference type="HAMAP" id="MF_00220_B">
    <property type="entry name" value="PyrC_classI_B"/>
    <property type="match status" value="1"/>
</dbReference>
<dbReference type="GO" id="GO:0044205">
    <property type="term" value="P:'de novo' UMP biosynthetic process"/>
    <property type="evidence" value="ECO:0007669"/>
    <property type="project" value="UniProtKB-UniRule"/>
</dbReference>
<organism evidence="10 11">
    <name type="scientific">Monoglobus pectinilyticus</name>
    <dbReference type="NCBI Taxonomy" id="1981510"/>
    <lineage>
        <taxon>Bacteria</taxon>
        <taxon>Bacillati</taxon>
        <taxon>Bacillota</taxon>
        <taxon>Clostridia</taxon>
        <taxon>Monoglobales</taxon>
        <taxon>Monoglobaceae</taxon>
        <taxon>Monoglobus</taxon>
    </lineage>
</organism>
<dbReference type="Pfam" id="PF12890">
    <property type="entry name" value="DHOase"/>
    <property type="match status" value="1"/>
</dbReference>
<feature type="binding site" evidence="7">
    <location>
        <position position="309"/>
    </location>
    <ligand>
        <name>Zn(2+)</name>
        <dbReference type="ChEBI" id="CHEBI:29105"/>
        <label>1</label>
    </ligand>
</feature>
<dbReference type="GO" id="GO:0005737">
    <property type="term" value="C:cytoplasm"/>
    <property type="evidence" value="ECO:0007669"/>
    <property type="project" value="TreeGrafter"/>
</dbReference>
<proteinExistence type="inferred from homology"/>
<accession>A0A2K9P4C7</accession>
<dbReference type="InterPro" id="IPR013108">
    <property type="entry name" value="Amidohydro_3"/>
</dbReference>
<dbReference type="EC" id="3.5.2.3" evidence="7"/>
<evidence type="ECO:0000259" key="9">
    <source>
        <dbReference type="Pfam" id="PF12890"/>
    </source>
</evidence>